<accession>A0AC34GNX6</accession>
<organism evidence="1 2">
    <name type="scientific">Panagrolaimus sp. ES5</name>
    <dbReference type="NCBI Taxonomy" id="591445"/>
    <lineage>
        <taxon>Eukaryota</taxon>
        <taxon>Metazoa</taxon>
        <taxon>Ecdysozoa</taxon>
        <taxon>Nematoda</taxon>
        <taxon>Chromadorea</taxon>
        <taxon>Rhabditida</taxon>
        <taxon>Tylenchina</taxon>
        <taxon>Panagrolaimomorpha</taxon>
        <taxon>Panagrolaimoidea</taxon>
        <taxon>Panagrolaimidae</taxon>
        <taxon>Panagrolaimus</taxon>
    </lineage>
</organism>
<protein>
    <submittedName>
        <fullName evidence="2">Uncharacterized protein</fullName>
    </submittedName>
</protein>
<dbReference type="Proteomes" id="UP000887579">
    <property type="component" value="Unplaced"/>
</dbReference>
<dbReference type="WBParaSite" id="ES5_v2.g5602.t1">
    <property type="protein sequence ID" value="ES5_v2.g5602.t1"/>
    <property type="gene ID" value="ES5_v2.g5602"/>
</dbReference>
<evidence type="ECO:0000313" key="1">
    <source>
        <dbReference type="Proteomes" id="UP000887579"/>
    </source>
</evidence>
<reference evidence="2" key="1">
    <citation type="submission" date="2022-11" db="UniProtKB">
        <authorList>
            <consortium name="WormBaseParasite"/>
        </authorList>
    </citation>
    <scope>IDENTIFICATION</scope>
</reference>
<proteinExistence type="predicted"/>
<evidence type="ECO:0000313" key="2">
    <source>
        <dbReference type="WBParaSite" id="ES5_v2.g5602.t1"/>
    </source>
</evidence>
<sequence>VLCGVSVCVYSFEPARLISSALYGFGFSMILPSLTLYIGRQSREHSAKIWGFFRGEGALKRTKSLRKFIGSIRGSIRGRRYRRMQGAASPLNGASPTPTIQLNSPNRLSPHTCKARTYRSTQSRIKKPRIEIEDESSSGATVSTPTK</sequence>
<name>A0AC34GNX6_9BILA</name>